<sequence>MTRGAIIVGASSGIGEALARRLASDGYEIGLAARRTDRMVEIGEALPTKAAVATMDVTEPDAAREAFFELTAAMDRVELVVLSAGAGSINRDLSWETERETIDVNVTGFTALATAAIEYFERAGIEATSESASTDRRPTPDAPIDGHLVGISSVAAGFGSPDAPAYNASKAFVSRYLEGLRHRQAANAADVTITTIEPGFVDTDMALGEELFWVCSPETAAAQIHRAIESRRTHAYVTRRWRLIALLFWLLPESIARRLLS</sequence>
<keyword evidence="2" id="KW-0560">Oxidoreductase</keyword>
<dbReference type="PROSITE" id="PS00061">
    <property type="entry name" value="ADH_SHORT"/>
    <property type="match status" value="1"/>
</dbReference>
<accession>L0IC61</accession>
<dbReference type="Gene3D" id="3.40.50.720">
    <property type="entry name" value="NAD(P)-binding Rossmann-like Domain"/>
    <property type="match status" value="1"/>
</dbReference>
<dbReference type="PANTHER" id="PTHR44196">
    <property type="entry name" value="DEHYDROGENASE/REDUCTASE SDR FAMILY MEMBER 7B"/>
    <property type="match status" value="1"/>
</dbReference>
<dbReference type="STRING" id="797302.Halru_1733"/>
<dbReference type="OrthoDB" id="7442at2157"/>
<dbReference type="Pfam" id="PF00106">
    <property type="entry name" value="adh_short"/>
    <property type="match status" value="1"/>
</dbReference>
<comment type="similarity">
    <text evidence="1">Belongs to the short-chain dehydrogenases/reductases (SDR) family.</text>
</comment>
<dbReference type="AlphaFoldDB" id="L0IC61"/>
<dbReference type="InterPro" id="IPR002347">
    <property type="entry name" value="SDR_fam"/>
</dbReference>
<gene>
    <name evidence="3" type="ordered locus">Halru_1733</name>
</gene>
<dbReference type="InterPro" id="IPR036291">
    <property type="entry name" value="NAD(P)-bd_dom_sf"/>
</dbReference>
<dbReference type="HOGENOM" id="CLU_010194_2_1_2"/>
<dbReference type="GO" id="GO:0016020">
    <property type="term" value="C:membrane"/>
    <property type="evidence" value="ECO:0007669"/>
    <property type="project" value="TreeGrafter"/>
</dbReference>
<evidence type="ECO:0000256" key="2">
    <source>
        <dbReference type="ARBA" id="ARBA00023002"/>
    </source>
</evidence>
<evidence type="ECO:0000313" key="4">
    <source>
        <dbReference type="Proteomes" id="UP000010846"/>
    </source>
</evidence>
<evidence type="ECO:0008006" key="5">
    <source>
        <dbReference type="Google" id="ProtNLM"/>
    </source>
</evidence>
<protein>
    <recommendedName>
        <fullName evidence="5">Short-chain dehydrogenase</fullName>
    </recommendedName>
</protein>
<name>L0IC61_HALRX</name>
<keyword evidence="4" id="KW-1185">Reference proteome</keyword>
<dbReference type="EMBL" id="CP003050">
    <property type="protein sequence ID" value="AGB16334.1"/>
    <property type="molecule type" value="Genomic_DNA"/>
</dbReference>
<evidence type="ECO:0000313" key="3">
    <source>
        <dbReference type="EMBL" id="AGB16334.1"/>
    </source>
</evidence>
<dbReference type="GO" id="GO:0016491">
    <property type="term" value="F:oxidoreductase activity"/>
    <property type="evidence" value="ECO:0007669"/>
    <property type="project" value="UniProtKB-KW"/>
</dbReference>
<proteinExistence type="inferred from homology"/>
<organism evidence="3 4">
    <name type="scientific">Halovivax ruber (strain DSM 18193 / JCM 13892 / XH-70)</name>
    <dbReference type="NCBI Taxonomy" id="797302"/>
    <lineage>
        <taxon>Archaea</taxon>
        <taxon>Methanobacteriati</taxon>
        <taxon>Methanobacteriota</taxon>
        <taxon>Stenosarchaea group</taxon>
        <taxon>Halobacteria</taxon>
        <taxon>Halobacteriales</taxon>
        <taxon>Natrialbaceae</taxon>
        <taxon>Halovivax</taxon>
    </lineage>
</organism>
<dbReference type="GeneID" id="14377154"/>
<dbReference type="eggNOG" id="arCOG01263">
    <property type="taxonomic scope" value="Archaea"/>
</dbReference>
<dbReference type="InterPro" id="IPR020904">
    <property type="entry name" value="Sc_DH/Rdtase_CS"/>
</dbReference>
<reference evidence="3" key="1">
    <citation type="submission" date="2011-09" db="EMBL/GenBank/DDBJ databases">
        <title>Complete sequence of Halovivax ruber XH-70.</title>
        <authorList>
            <consortium name="US DOE Joint Genome Institute"/>
            <person name="Lucas S."/>
            <person name="Han J."/>
            <person name="Lapidus A."/>
            <person name="Cheng J.-F."/>
            <person name="Goodwin L."/>
            <person name="Pitluck S."/>
            <person name="Peters L."/>
            <person name="Mikhailova N."/>
            <person name="Davenport K."/>
            <person name="Detter J.C."/>
            <person name="Han C."/>
            <person name="Tapia R."/>
            <person name="Land M."/>
            <person name="Hauser L."/>
            <person name="Kyrpides N."/>
            <person name="Ivanova N."/>
            <person name="Pagani I."/>
            <person name="Sproer C."/>
            <person name="Anderson I."/>
            <person name="Woyke T."/>
        </authorList>
    </citation>
    <scope>NUCLEOTIDE SEQUENCE</scope>
    <source>
        <strain evidence="3">XH-70</strain>
    </source>
</reference>
<dbReference type="PANTHER" id="PTHR44196:SF3">
    <property type="entry name" value="SHORT CHAIN DEHYDROGENASE FAMILY PROTEIN"/>
    <property type="match status" value="1"/>
</dbReference>
<evidence type="ECO:0000256" key="1">
    <source>
        <dbReference type="ARBA" id="ARBA00006484"/>
    </source>
</evidence>
<dbReference type="Proteomes" id="UP000010846">
    <property type="component" value="Chromosome"/>
</dbReference>
<dbReference type="KEGG" id="hru:Halru_1733"/>
<dbReference type="RefSeq" id="WP_015300969.1">
    <property type="nucleotide sequence ID" value="NC_019964.1"/>
</dbReference>
<dbReference type="SUPFAM" id="SSF51735">
    <property type="entry name" value="NAD(P)-binding Rossmann-fold domains"/>
    <property type="match status" value="1"/>
</dbReference>
<dbReference type="PRINTS" id="PR00081">
    <property type="entry name" value="GDHRDH"/>
</dbReference>